<proteinExistence type="predicted"/>
<dbReference type="GO" id="GO:0007166">
    <property type="term" value="P:cell surface receptor signaling pathway"/>
    <property type="evidence" value="ECO:0007669"/>
    <property type="project" value="TreeGrafter"/>
</dbReference>
<keyword evidence="8" id="KW-1185">Reference proteome</keyword>
<feature type="compositionally biased region" description="Polar residues" evidence="3">
    <location>
        <begin position="176"/>
        <end position="186"/>
    </location>
</feature>
<keyword evidence="2" id="KW-1015">Disulfide bond</keyword>
<dbReference type="OrthoDB" id="6151406at2759"/>
<dbReference type="Proteomes" id="UP000283210">
    <property type="component" value="Chromosome 18"/>
</dbReference>
<gene>
    <name evidence="7" type="ORF">OJAV_G00185460</name>
</gene>
<dbReference type="GO" id="GO:0004888">
    <property type="term" value="F:transmembrane signaling receptor activity"/>
    <property type="evidence" value="ECO:0007669"/>
    <property type="project" value="TreeGrafter"/>
</dbReference>
<dbReference type="EMBL" id="CM012454">
    <property type="protein sequence ID" value="RVE60916.1"/>
    <property type="molecule type" value="Genomic_DNA"/>
</dbReference>
<evidence type="ECO:0000256" key="4">
    <source>
        <dbReference type="SAM" id="Phobius"/>
    </source>
</evidence>
<dbReference type="Pfam" id="PF13895">
    <property type="entry name" value="Ig_2"/>
    <property type="match status" value="1"/>
</dbReference>
<feature type="compositionally biased region" description="Pro residues" evidence="3">
    <location>
        <begin position="195"/>
        <end position="209"/>
    </location>
</feature>
<feature type="signal peptide" evidence="5">
    <location>
        <begin position="1"/>
        <end position="19"/>
    </location>
</feature>
<protein>
    <recommendedName>
        <fullName evidence="6">Ig-like domain-containing protein</fullName>
    </recommendedName>
</protein>
<dbReference type="GO" id="GO:0006955">
    <property type="term" value="P:immune response"/>
    <property type="evidence" value="ECO:0007669"/>
    <property type="project" value="TreeGrafter"/>
</dbReference>
<dbReference type="InterPro" id="IPR036179">
    <property type="entry name" value="Ig-like_dom_sf"/>
</dbReference>
<reference evidence="7 8" key="1">
    <citation type="submission" date="2018-11" db="EMBL/GenBank/DDBJ databases">
        <authorList>
            <person name="Lopez-Roques C."/>
            <person name="Donnadieu C."/>
            <person name="Bouchez O."/>
            <person name="Klopp C."/>
            <person name="Cabau C."/>
            <person name="Zahm M."/>
        </authorList>
    </citation>
    <scope>NUCLEOTIDE SEQUENCE [LARGE SCALE GENOMIC DNA]</scope>
    <source>
        <strain evidence="7">RS831</strain>
        <tissue evidence="7">Whole body</tissue>
    </source>
</reference>
<dbReference type="GO" id="GO:0009897">
    <property type="term" value="C:external side of plasma membrane"/>
    <property type="evidence" value="ECO:0007669"/>
    <property type="project" value="TreeGrafter"/>
</dbReference>
<keyword evidence="4" id="KW-1133">Transmembrane helix</keyword>
<dbReference type="PANTHER" id="PTHR11481:SF64">
    <property type="entry name" value="FC RECEPTOR-LIKE PROTEIN 4"/>
    <property type="match status" value="1"/>
</dbReference>
<evidence type="ECO:0000256" key="1">
    <source>
        <dbReference type="ARBA" id="ARBA00022729"/>
    </source>
</evidence>
<feature type="chain" id="PRO_5018604501" description="Ig-like domain-containing protein" evidence="5">
    <location>
        <begin position="20"/>
        <end position="291"/>
    </location>
</feature>
<keyword evidence="4" id="KW-0812">Transmembrane</keyword>
<dbReference type="InterPro" id="IPR050488">
    <property type="entry name" value="Ig_Fc_receptor"/>
</dbReference>
<dbReference type="SMART" id="SM00408">
    <property type="entry name" value="IGc2"/>
    <property type="match status" value="1"/>
</dbReference>
<name>A0A3S2MJM4_ORYJA</name>
<feature type="domain" description="Ig-like" evidence="6">
    <location>
        <begin position="97"/>
        <end position="184"/>
    </location>
</feature>
<dbReference type="InterPro" id="IPR013783">
    <property type="entry name" value="Ig-like_fold"/>
</dbReference>
<dbReference type="SUPFAM" id="SSF48726">
    <property type="entry name" value="Immunoglobulin"/>
    <property type="match status" value="1"/>
</dbReference>
<evidence type="ECO:0000256" key="3">
    <source>
        <dbReference type="SAM" id="MobiDB-lite"/>
    </source>
</evidence>
<dbReference type="PANTHER" id="PTHR11481">
    <property type="entry name" value="IMMUNOGLOBULIN FC RECEPTOR"/>
    <property type="match status" value="1"/>
</dbReference>
<sequence length="291" mass="32020">MKETCLLCLMVLLYCPTDQIVLTVSPSRSQFFRGEPVILKCEDEGSAEWTLWRNNSAGKIANCSEWGISENSSCEIAYLTGGVDNGIYWCEFEGEEPAAWWILGSVILQSPVLPVMEGHDLTLSCQSKTPPSNPSAAFYKDGSLIRTEPTGHMTLQHVSRSDEGLYKCHIRGHGESPSSWISVSEKPTTTSAPPTTSPPSSSPSPTSSPPLPVWLPPVCTSAAVLLGFLVLLIVYIHRKSKTKRRTRTPDDITYSDLTIRHPQQSIRARRETSPDPQILYSSLRMTSAAPV</sequence>
<dbReference type="InterPro" id="IPR003598">
    <property type="entry name" value="Ig_sub2"/>
</dbReference>
<reference evidence="7 8" key="2">
    <citation type="submission" date="2019-01" db="EMBL/GenBank/DDBJ databases">
        <title>A chromosome length genome reference of the Java medaka (oryzias javanicus).</title>
        <authorList>
            <person name="Herpin A."/>
            <person name="Takehana Y."/>
            <person name="Naruse K."/>
            <person name="Ansai S."/>
            <person name="Kawaguchi M."/>
        </authorList>
    </citation>
    <scope>NUCLEOTIDE SEQUENCE [LARGE SCALE GENOMIC DNA]</scope>
    <source>
        <strain evidence="7">RS831</strain>
        <tissue evidence="7">Whole body</tissue>
    </source>
</reference>
<dbReference type="AlphaFoldDB" id="A0A3S2MJM4"/>
<feature type="region of interest" description="Disordered" evidence="3">
    <location>
        <begin position="175"/>
        <end position="209"/>
    </location>
</feature>
<dbReference type="Gene3D" id="2.60.40.10">
    <property type="entry name" value="Immunoglobulins"/>
    <property type="match status" value="2"/>
</dbReference>
<evidence type="ECO:0000313" key="8">
    <source>
        <dbReference type="Proteomes" id="UP000283210"/>
    </source>
</evidence>
<evidence type="ECO:0000259" key="6">
    <source>
        <dbReference type="PROSITE" id="PS50835"/>
    </source>
</evidence>
<keyword evidence="4" id="KW-0472">Membrane</keyword>
<organism evidence="7 8">
    <name type="scientific">Oryzias javanicus</name>
    <name type="common">Javanese ricefish</name>
    <name type="synonym">Aplocheilus javanicus</name>
    <dbReference type="NCBI Taxonomy" id="123683"/>
    <lineage>
        <taxon>Eukaryota</taxon>
        <taxon>Metazoa</taxon>
        <taxon>Chordata</taxon>
        <taxon>Craniata</taxon>
        <taxon>Vertebrata</taxon>
        <taxon>Euteleostomi</taxon>
        <taxon>Actinopterygii</taxon>
        <taxon>Neopterygii</taxon>
        <taxon>Teleostei</taxon>
        <taxon>Neoteleostei</taxon>
        <taxon>Acanthomorphata</taxon>
        <taxon>Ovalentaria</taxon>
        <taxon>Atherinomorphae</taxon>
        <taxon>Beloniformes</taxon>
        <taxon>Adrianichthyidae</taxon>
        <taxon>Oryziinae</taxon>
        <taxon>Oryzias</taxon>
    </lineage>
</organism>
<evidence type="ECO:0000256" key="5">
    <source>
        <dbReference type="SAM" id="SignalP"/>
    </source>
</evidence>
<dbReference type="SMART" id="SM00409">
    <property type="entry name" value="IG"/>
    <property type="match status" value="1"/>
</dbReference>
<dbReference type="InterPro" id="IPR007110">
    <property type="entry name" value="Ig-like_dom"/>
</dbReference>
<keyword evidence="1 5" id="KW-0732">Signal</keyword>
<dbReference type="PROSITE" id="PS50835">
    <property type="entry name" value="IG_LIKE"/>
    <property type="match status" value="1"/>
</dbReference>
<accession>A0A3S2MJM4</accession>
<dbReference type="InterPro" id="IPR003599">
    <property type="entry name" value="Ig_sub"/>
</dbReference>
<feature type="transmembrane region" description="Helical" evidence="4">
    <location>
        <begin position="214"/>
        <end position="236"/>
    </location>
</feature>
<evidence type="ECO:0000256" key="2">
    <source>
        <dbReference type="ARBA" id="ARBA00023157"/>
    </source>
</evidence>
<evidence type="ECO:0000313" key="7">
    <source>
        <dbReference type="EMBL" id="RVE60916.1"/>
    </source>
</evidence>